<dbReference type="Proteomes" id="UP000237347">
    <property type="component" value="Unassembled WGS sequence"/>
</dbReference>
<dbReference type="EMBL" id="PKMF04000489">
    <property type="protein sequence ID" value="KAK7829055.1"/>
    <property type="molecule type" value="Genomic_DNA"/>
</dbReference>
<evidence type="ECO:0008006" key="3">
    <source>
        <dbReference type="Google" id="ProtNLM"/>
    </source>
</evidence>
<name>A0AAW0JQB8_QUESU</name>
<proteinExistence type="predicted"/>
<keyword evidence="2" id="KW-1185">Reference proteome</keyword>
<sequence>MCVVCGEQVETISHLFWFCDHAKEVWSSCKLSFPFEIFPSWDYMDVIWHLQKWEEARPEIVERTVMISGGIWKNRNEARHGDTFISYPTFSNFVILNNLLKERSLRIYNRRSLMRREMHVTFKF</sequence>
<organism evidence="1 2">
    <name type="scientific">Quercus suber</name>
    <name type="common">Cork oak</name>
    <dbReference type="NCBI Taxonomy" id="58331"/>
    <lineage>
        <taxon>Eukaryota</taxon>
        <taxon>Viridiplantae</taxon>
        <taxon>Streptophyta</taxon>
        <taxon>Embryophyta</taxon>
        <taxon>Tracheophyta</taxon>
        <taxon>Spermatophyta</taxon>
        <taxon>Magnoliopsida</taxon>
        <taxon>eudicotyledons</taxon>
        <taxon>Gunneridae</taxon>
        <taxon>Pentapetalae</taxon>
        <taxon>rosids</taxon>
        <taxon>fabids</taxon>
        <taxon>Fagales</taxon>
        <taxon>Fagaceae</taxon>
        <taxon>Quercus</taxon>
    </lineage>
</organism>
<comment type="caution">
    <text evidence="1">The sequence shown here is derived from an EMBL/GenBank/DDBJ whole genome shotgun (WGS) entry which is preliminary data.</text>
</comment>
<accession>A0AAW0JQB8</accession>
<gene>
    <name evidence="1" type="ORF">CFP56_029633</name>
</gene>
<dbReference type="AlphaFoldDB" id="A0AAW0JQB8"/>
<evidence type="ECO:0000313" key="2">
    <source>
        <dbReference type="Proteomes" id="UP000237347"/>
    </source>
</evidence>
<evidence type="ECO:0000313" key="1">
    <source>
        <dbReference type="EMBL" id="KAK7829055.1"/>
    </source>
</evidence>
<protein>
    <recommendedName>
        <fullName evidence="3">Reverse transcriptase zinc-binding domain-containing protein</fullName>
    </recommendedName>
</protein>
<reference evidence="1 2" key="1">
    <citation type="journal article" date="2018" name="Sci. Data">
        <title>The draft genome sequence of cork oak.</title>
        <authorList>
            <person name="Ramos A.M."/>
            <person name="Usie A."/>
            <person name="Barbosa P."/>
            <person name="Barros P.M."/>
            <person name="Capote T."/>
            <person name="Chaves I."/>
            <person name="Simoes F."/>
            <person name="Abreu I."/>
            <person name="Carrasquinho I."/>
            <person name="Faro C."/>
            <person name="Guimaraes J.B."/>
            <person name="Mendonca D."/>
            <person name="Nobrega F."/>
            <person name="Rodrigues L."/>
            <person name="Saibo N.J.M."/>
            <person name="Varela M.C."/>
            <person name="Egas C."/>
            <person name="Matos J."/>
            <person name="Miguel C.M."/>
            <person name="Oliveira M.M."/>
            <person name="Ricardo C.P."/>
            <person name="Goncalves S."/>
        </authorList>
    </citation>
    <scope>NUCLEOTIDE SEQUENCE [LARGE SCALE GENOMIC DNA]</scope>
    <source>
        <strain evidence="2">cv. HL8</strain>
    </source>
</reference>